<dbReference type="AlphaFoldDB" id="A0A915JLU9"/>
<evidence type="ECO:0000313" key="2">
    <source>
        <dbReference type="Proteomes" id="UP000887565"/>
    </source>
</evidence>
<keyword evidence="2" id="KW-1185">Reference proteome</keyword>
<feature type="signal peptide" evidence="1">
    <location>
        <begin position="1"/>
        <end position="19"/>
    </location>
</feature>
<name>A0A915JLU9_ROMCU</name>
<evidence type="ECO:0000313" key="3">
    <source>
        <dbReference type="WBParaSite" id="nRc.2.0.1.t26976-RA"/>
    </source>
</evidence>
<organism evidence="2 3">
    <name type="scientific">Romanomermis culicivorax</name>
    <name type="common">Nematode worm</name>
    <dbReference type="NCBI Taxonomy" id="13658"/>
    <lineage>
        <taxon>Eukaryota</taxon>
        <taxon>Metazoa</taxon>
        <taxon>Ecdysozoa</taxon>
        <taxon>Nematoda</taxon>
        <taxon>Enoplea</taxon>
        <taxon>Dorylaimia</taxon>
        <taxon>Mermithida</taxon>
        <taxon>Mermithoidea</taxon>
        <taxon>Mermithidae</taxon>
        <taxon>Romanomermis</taxon>
    </lineage>
</organism>
<protein>
    <submittedName>
        <fullName evidence="3">Uncharacterized protein</fullName>
    </submittedName>
</protein>
<dbReference type="Proteomes" id="UP000887565">
    <property type="component" value="Unplaced"/>
</dbReference>
<accession>A0A915JLU9</accession>
<sequence length="124" mass="13968">MTSGMVAIVVGKTVLFTHCWQCGEIETDTWVMRKIGSASSVTSSRRRGDVQDRVNIGMGEKISANDTLIISVIIENYTLDHMFTEPGFHCNDYWTMGVDNGAIGHFDFTTYRELEQLFVESSFD</sequence>
<evidence type="ECO:0000256" key="1">
    <source>
        <dbReference type="SAM" id="SignalP"/>
    </source>
</evidence>
<proteinExistence type="predicted"/>
<keyword evidence="1" id="KW-0732">Signal</keyword>
<reference evidence="3" key="1">
    <citation type="submission" date="2022-11" db="UniProtKB">
        <authorList>
            <consortium name="WormBaseParasite"/>
        </authorList>
    </citation>
    <scope>IDENTIFICATION</scope>
</reference>
<dbReference type="WBParaSite" id="nRc.2.0.1.t26976-RA">
    <property type="protein sequence ID" value="nRc.2.0.1.t26976-RA"/>
    <property type="gene ID" value="nRc.2.0.1.g26976"/>
</dbReference>
<feature type="chain" id="PRO_5038031164" evidence="1">
    <location>
        <begin position="20"/>
        <end position="124"/>
    </location>
</feature>